<gene>
    <name evidence="1" type="ORF">A1O5_04587</name>
</gene>
<comment type="caution">
    <text evidence="1">The sequence shown here is derived from an EMBL/GenBank/DDBJ whole genome shotgun (WGS) entry which is preliminary data.</text>
</comment>
<evidence type="ECO:0000313" key="2">
    <source>
        <dbReference type="Proteomes" id="UP000019471"/>
    </source>
</evidence>
<sequence length="260" mass="28747">MASKTTIFDLHVEILDIVLTHLDYESIAAFRQTCPLAVAMVPLTKIMRLRQQIRASLLEQEHADHQRRQEAFTNQRRWAVVFPQSVQGTAANTTNEFNNIHRNRITRAERLNCYACLKHLPRECFVKGQVTGSRSLGHRDGHRRFCKACGVKKGIWEKGAIIKDGGCALVVCKVCNLLGRVDAEGKKIGICSVCLAASQETPLDAERQVTSHPSPSQPGSRATRCLRCWAIDHTAVPAGSTESRVCLSCEAACRVGKNGT</sequence>
<protein>
    <recommendedName>
        <fullName evidence="3">F-box domain-containing protein</fullName>
    </recommendedName>
</protein>
<name>W9WVV8_9EURO</name>
<dbReference type="EMBL" id="AMGX01000006">
    <property type="protein sequence ID" value="EXJ72083.1"/>
    <property type="molecule type" value="Genomic_DNA"/>
</dbReference>
<proteinExistence type="predicted"/>
<dbReference type="GeneID" id="19189308"/>
<accession>W9WVV8</accession>
<evidence type="ECO:0000313" key="1">
    <source>
        <dbReference type="EMBL" id="EXJ72083.1"/>
    </source>
</evidence>
<keyword evidence="2" id="KW-1185">Reference proteome</keyword>
<evidence type="ECO:0008006" key="3">
    <source>
        <dbReference type="Google" id="ProtNLM"/>
    </source>
</evidence>
<reference evidence="1 2" key="1">
    <citation type="submission" date="2013-03" db="EMBL/GenBank/DDBJ databases">
        <title>The Genome Sequence of Cladophialophora psammophila CBS 110553.</title>
        <authorList>
            <consortium name="The Broad Institute Genomics Platform"/>
            <person name="Cuomo C."/>
            <person name="de Hoog S."/>
            <person name="Gorbushina A."/>
            <person name="Walker B."/>
            <person name="Young S.K."/>
            <person name="Zeng Q."/>
            <person name="Gargeya S."/>
            <person name="Fitzgerald M."/>
            <person name="Haas B."/>
            <person name="Abouelleil A."/>
            <person name="Allen A.W."/>
            <person name="Alvarado L."/>
            <person name="Arachchi H.M."/>
            <person name="Berlin A.M."/>
            <person name="Chapman S.B."/>
            <person name="Gainer-Dewar J."/>
            <person name="Goldberg J."/>
            <person name="Griggs A."/>
            <person name="Gujja S."/>
            <person name="Hansen M."/>
            <person name="Howarth C."/>
            <person name="Imamovic A."/>
            <person name="Ireland A."/>
            <person name="Larimer J."/>
            <person name="McCowan C."/>
            <person name="Murphy C."/>
            <person name="Pearson M."/>
            <person name="Poon T.W."/>
            <person name="Priest M."/>
            <person name="Roberts A."/>
            <person name="Saif S."/>
            <person name="Shea T."/>
            <person name="Sisk P."/>
            <person name="Sykes S."/>
            <person name="Wortman J."/>
            <person name="Nusbaum C."/>
            <person name="Birren B."/>
        </authorList>
    </citation>
    <scope>NUCLEOTIDE SEQUENCE [LARGE SCALE GENOMIC DNA]</scope>
    <source>
        <strain evidence="1 2">CBS 110553</strain>
    </source>
</reference>
<dbReference type="HOGENOM" id="CLU_082773_0_0_1"/>
<dbReference type="eggNOG" id="ENOG502RD80">
    <property type="taxonomic scope" value="Eukaryota"/>
</dbReference>
<dbReference type="OrthoDB" id="539358at2759"/>
<dbReference type="RefSeq" id="XP_007743381.1">
    <property type="nucleotide sequence ID" value="XM_007745191.1"/>
</dbReference>
<dbReference type="Proteomes" id="UP000019471">
    <property type="component" value="Unassembled WGS sequence"/>
</dbReference>
<dbReference type="AlphaFoldDB" id="W9WVV8"/>
<organism evidence="1 2">
    <name type="scientific">Cladophialophora psammophila CBS 110553</name>
    <dbReference type="NCBI Taxonomy" id="1182543"/>
    <lineage>
        <taxon>Eukaryota</taxon>
        <taxon>Fungi</taxon>
        <taxon>Dikarya</taxon>
        <taxon>Ascomycota</taxon>
        <taxon>Pezizomycotina</taxon>
        <taxon>Eurotiomycetes</taxon>
        <taxon>Chaetothyriomycetidae</taxon>
        <taxon>Chaetothyriales</taxon>
        <taxon>Herpotrichiellaceae</taxon>
        <taxon>Cladophialophora</taxon>
    </lineage>
</organism>